<dbReference type="NCBIfam" id="TIGR01444">
    <property type="entry name" value="fkbM_fam"/>
    <property type="match status" value="1"/>
</dbReference>
<dbReference type="Proteomes" id="UP001191082">
    <property type="component" value="Unassembled WGS sequence"/>
</dbReference>
<dbReference type="SUPFAM" id="SSF53335">
    <property type="entry name" value="S-adenosyl-L-methionine-dependent methyltransferases"/>
    <property type="match status" value="1"/>
</dbReference>
<dbReference type="Gene3D" id="3.40.50.150">
    <property type="entry name" value="Vaccinia Virus protein VP39"/>
    <property type="match status" value="1"/>
</dbReference>
<dbReference type="PANTHER" id="PTHR36973">
    <property type="entry name" value="SLL1456 PROTEIN-RELATED"/>
    <property type="match status" value="1"/>
</dbReference>
<proteinExistence type="predicted"/>
<evidence type="ECO:0000259" key="1">
    <source>
        <dbReference type="Pfam" id="PF05050"/>
    </source>
</evidence>
<evidence type="ECO:0000313" key="3">
    <source>
        <dbReference type="Proteomes" id="UP001191082"/>
    </source>
</evidence>
<protein>
    <submittedName>
        <fullName evidence="2">FkbM family methyltransferase</fullName>
    </submittedName>
</protein>
<feature type="domain" description="Methyltransferase FkbM" evidence="1">
    <location>
        <begin position="43"/>
        <end position="220"/>
    </location>
</feature>
<dbReference type="GO" id="GO:0032259">
    <property type="term" value="P:methylation"/>
    <property type="evidence" value="ECO:0007669"/>
    <property type="project" value="UniProtKB-KW"/>
</dbReference>
<dbReference type="EMBL" id="VCPC01000001">
    <property type="protein sequence ID" value="TMV14830.1"/>
    <property type="molecule type" value="Genomic_DNA"/>
</dbReference>
<dbReference type="Pfam" id="PF05050">
    <property type="entry name" value="Methyltransf_21"/>
    <property type="match status" value="1"/>
</dbReference>
<organism evidence="2 3">
    <name type="scientific">Arenibacterium halophilum</name>
    <dbReference type="NCBI Taxonomy" id="2583821"/>
    <lineage>
        <taxon>Bacteria</taxon>
        <taxon>Pseudomonadati</taxon>
        <taxon>Pseudomonadota</taxon>
        <taxon>Alphaproteobacteria</taxon>
        <taxon>Rhodobacterales</taxon>
        <taxon>Paracoccaceae</taxon>
        <taxon>Arenibacterium</taxon>
    </lineage>
</organism>
<reference evidence="2 3" key="1">
    <citation type="submission" date="2019-05" db="EMBL/GenBank/DDBJ databases">
        <title>Marivita sp. nov. isolated from sea sediment.</title>
        <authorList>
            <person name="Kim W."/>
        </authorList>
    </citation>
    <scope>NUCLEOTIDE SEQUENCE [LARGE SCALE GENOMIC DNA]</scope>
    <source>
        <strain evidence="2 3">CAU 1492</strain>
    </source>
</reference>
<dbReference type="InterPro" id="IPR053188">
    <property type="entry name" value="FkbM_Methyltransferase"/>
</dbReference>
<accession>A0ABY2XCS9</accession>
<dbReference type="InterPro" id="IPR006342">
    <property type="entry name" value="FkbM_mtfrase"/>
</dbReference>
<keyword evidence="2" id="KW-0489">Methyltransferase</keyword>
<name>A0ABY2XCS9_9RHOB</name>
<evidence type="ECO:0000313" key="2">
    <source>
        <dbReference type="EMBL" id="TMV14830.1"/>
    </source>
</evidence>
<dbReference type="InterPro" id="IPR029063">
    <property type="entry name" value="SAM-dependent_MTases_sf"/>
</dbReference>
<keyword evidence="3" id="KW-1185">Reference proteome</keyword>
<dbReference type="GO" id="GO:0008168">
    <property type="term" value="F:methyltransferase activity"/>
    <property type="evidence" value="ECO:0007669"/>
    <property type="project" value="UniProtKB-KW"/>
</dbReference>
<comment type="caution">
    <text evidence="2">The sequence shown here is derived from an EMBL/GenBank/DDBJ whole genome shotgun (WGS) entry which is preliminary data.</text>
</comment>
<sequence length="239" mass="26493">MQALKPIERALRRSVPASWRKYFRASGYELVMRRRAPVDLVVHVGAHWGEDAGFYESCGADTVLWVEADPDTYVKLSETLAARKTTARHLTENALVSSNAGETLSFHRFKGDGASSSVHRATEALHARFPDAGESGDVLQLPTRSLDEILARHGVDVAAAVQAMLVVDVQGHELEVLKGLGEGLDTFRLCKCEVSRIPLYAGGAQFTEIDSHMRAHGFRLVSHKYFRVPRHGDVLYLRD</sequence>
<dbReference type="PANTHER" id="PTHR36973:SF4">
    <property type="entry name" value="NODULATION PROTEIN"/>
    <property type="match status" value="1"/>
</dbReference>
<keyword evidence="2" id="KW-0808">Transferase</keyword>
<gene>
    <name evidence="2" type="ORF">FGK64_02300</name>
</gene>
<dbReference type="RefSeq" id="WP_138862183.1">
    <property type="nucleotide sequence ID" value="NZ_VCPC01000001.1"/>
</dbReference>